<dbReference type="PROSITE" id="PS51367">
    <property type="entry name" value="THAUMATIN_2"/>
    <property type="match status" value="1"/>
</dbReference>
<feature type="chain" id="PRO_5043663449" description="Thaumatin-like protein" evidence="2">
    <location>
        <begin position="21"/>
        <end position="217"/>
    </location>
</feature>
<evidence type="ECO:0000313" key="3">
    <source>
        <dbReference type="EMBL" id="GJN23833.1"/>
    </source>
</evidence>
<feature type="disulfide bond" evidence="1">
    <location>
        <begin position="154"/>
        <end position="164"/>
    </location>
</feature>
<feature type="disulfide bond" evidence="1">
    <location>
        <begin position="29"/>
        <end position="216"/>
    </location>
</feature>
<evidence type="ECO:0000313" key="4">
    <source>
        <dbReference type="Proteomes" id="UP001054889"/>
    </source>
</evidence>
<dbReference type="SMART" id="SM00205">
    <property type="entry name" value="THN"/>
    <property type="match status" value="1"/>
</dbReference>
<feature type="disulfide bond" evidence="1">
    <location>
        <begin position="145"/>
        <end position="188"/>
    </location>
</feature>
<keyword evidence="4" id="KW-1185">Reference proteome</keyword>
<protein>
    <recommendedName>
        <fullName evidence="5">Thaumatin-like protein</fullName>
    </recommendedName>
</protein>
<dbReference type="Pfam" id="PF00314">
    <property type="entry name" value="Thaumatin"/>
    <property type="match status" value="1"/>
</dbReference>
<organism evidence="3 4">
    <name type="scientific">Eleusine coracana subsp. coracana</name>
    <dbReference type="NCBI Taxonomy" id="191504"/>
    <lineage>
        <taxon>Eukaryota</taxon>
        <taxon>Viridiplantae</taxon>
        <taxon>Streptophyta</taxon>
        <taxon>Embryophyta</taxon>
        <taxon>Tracheophyta</taxon>
        <taxon>Spermatophyta</taxon>
        <taxon>Magnoliopsida</taxon>
        <taxon>Liliopsida</taxon>
        <taxon>Poales</taxon>
        <taxon>Poaceae</taxon>
        <taxon>PACMAD clade</taxon>
        <taxon>Chloridoideae</taxon>
        <taxon>Cynodonteae</taxon>
        <taxon>Eleusininae</taxon>
        <taxon>Eleusine</taxon>
    </lineage>
</organism>
<name>A0AAV5EKF8_ELECO</name>
<dbReference type="SUPFAM" id="SSF49870">
    <property type="entry name" value="Osmotin, thaumatin-like protein"/>
    <property type="match status" value="1"/>
</dbReference>
<dbReference type="Proteomes" id="UP001054889">
    <property type="component" value="Unassembled WGS sequence"/>
</dbReference>
<dbReference type="PANTHER" id="PTHR31048">
    <property type="entry name" value="OS03G0233200 PROTEIN"/>
    <property type="match status" value="1"/>
</dbReference>
<dbReference type="PIRSF" id="PIRSF002703">
    <property type="entry name" value="Thaumatin"/>
    <property type="match status" value="1"/>
</dbReference>
<dbReference type="InterPro" id="IPR001938">
    <property type="entry name" value="Thaumatin"/>
</dbReference>
<sequence>MASVLRVLALLLIAAACADAVSIVVTNKCGYTVHPAAIPGGGTELNTGDSWFIDVPAGTQNGRVWGRTGCGFIINGTLGQCQTGDCGGTLVCKKVGAQPITLAEYSLGKKGGVDYLDISLVHGFNAPMSFLPTGGAKCARGGPSCPVQEITFDCPSEQRQKAGCSNPCDGKGSNCGPNSGTDYFKQRCPQTITYPRDTKNTIYTCPAGTNYEITFCP</sequence>
<dbReference type="Gene3D" id="2.60.110.10">
    <property type="entry name" value="Thaumatin"/>
    <property type="match status" value="1"/>
</dbReference>
<dbReference type="EMBL" id="BQKI01000076">
    <property type="protein sequence ID" value="GJN23833.1"/>
    <property type="molecule type" value="Genomic_DNA"/>
</dbReference>
<comment type="caution">
    <text evidence="3">The sequence shown here is derived from an EMBL/GenBank/DDBJ whole genome shotgun (WGS) entry which is preliminary data.</text>
</comment>
<evidence type="ECO:0008006" key="5">
    <source>
        <dbReference type="Google" id="ProtNLM"/>
    </source>
</evidence>
<dbReference type="CDD" id="cd09217">
    <property type="entry name" value="TLP-P"/>
    <property type="match status" value="1"/>
</dbReference>
<keyword evidence="2" id="KW-0732">Signal</keyword>
<feature type="disulfide bond" evidence="1">
    <location>
        <begin position="70"/>
        <end position="81"/>
    </location>
</feature>
<feature type="disulfide bond" evidence="1">
    <location>
        <begin position="86"/>
        <end position="92"/>
    </location>
</feature>
<feature type="signal peptide" evidence="2">
    <location>
        <begin position="1"/>
        <end position="20"/>
    </location>
</feature>
<proteinExistence type="predicted"/>
<accession>A0AAV5EKF8</accession>
<dbReference type="InterPro" id="IPR037176">
    <property type="entry name" value="Osmotin/thaumatin-like_sf"/>
</dbReference>
<dbReference type="PRINTS" id="PR00347">
    <property type="entry name" value="THAUMATIN"/>
</dbReference>
<reference evidence="3" key="1">
    <citation type="journal article" date="2018" name="DNA Res.">
        <title>Multiple hybrid de novo genome assembly of finger millet, an orphan allotetraploid crop.</title>
        <authorList>
            <person name="Hatakeyama M."/>
            <person name="Aluri S."/>
            <person name="Balachadran M.T."/>
            <person name="Sivarajan S.R."/>
            <person name="Patrignani A."/>
            <person name="Gruter S."/>
            <person name="Poveda L."/>
            <person name="Shimizu-Inatsugi R."/>
            <person name="Baeten J."/>
            <person name="Francoijs K.J."/>
            <person name="Nataraja K.N."/>
            <person name="Reddy Y.A.N."/>
            <person name="Phadnis S."/>
            <person name="Ravikumar R.L."/>
            <person name="Schlapbach R."/>
            <person name="Sreeman S.M."/>
            <person name="Shimizu K.K."/>
        </authorList>
    </citation>
    <scope>NUCLEOTIDE SEQUENCE</scope>
</reference>
<gene>
    <name evidence="3" type="primary">gb11519</name>
    <name evidence="3" type="ORF">PR202_gb11519</name>
</gene>
<keyword evidence="1" id="KW-1015">Disulfide bond</keyword>
<reference evidence="3" key="2">
    <citation type="submission" date="2021-12" db="EMBL/GenBank/DDBJ databases">
        <title>Resequencing data analysis of finger millet.</title>
        <authorList>
            <person name="Hatakeyama M."/>
            <person name="Aluri S."/>
            <person name="Balachadran M.T."/>
            <person name="Sivarajan S.R."/>
            <person name="Poveda L."/>
            <person name="Shimizu-Inatsugi R."/>
            <person name="Schlapbach R."/>
            <person name="Sreeman S.M."/>
            <person name="Shimizu K.K."/>
        </authorList>
    </citation>
    <scope>NUCLEOTIDE SEQUENCE</scope>
</reference>
<evidence type="ECO:0000256" key="2">
    <source>
        <dbReference type="SAM" id="SignalP"/>
    </source>
</evidence>
<dbReference type="PROSITE" id="PS51257">
    <property type="entry name" value="PROKAR_LIPOPROTEIN"/>
    <property type="match status" value="1"/>
</dbReference>
<evidence type="ECO:0000256" key="1">
    <source>
        <dbReference type="PIRSR" id="PIRSR002703-1"/>
    </source>
</evidence>
<dbReference type="AlphaFoldDB" id="A0AAV5EKF8"/>